<evidence type="ECO:0000313" key="14">
    <source>
        <dbReference type="EMBL" id="CAH3026208.1"/>
    </source>
</evidence>
<keyword evidence="11" id="KW-0472">Membrane</keyword>
<evidence type="ECO:0000256" key="8">
    <source>
        <dbReference type="ARBA" id="ARBA00023054"/>
    </source>
</evidence>
<evidence type="ECO:0000256" key="3">
    <source>
        <dbReference type="ARBA" id="ARBA00004496"/>
    </source>
</evidence>
<comment type="caution">
    <text evidence="14">The sequence shown here is derived from an EMBL/GenBank/DDBJ whole genome shotgun (WGS) entry which is preliminary data.</text>
</comment>
<evidence type="ECO:0000256" key="2">
    <source>
        <dbReference type="ARBA" id="ARBA00004305"/>
    </source>
</evidence>
<gene>
    <name evidence="14" type="ORF">PEVE_00028398</name>
</gene>
<dbReference type="Proteomes" id="UP001159427">
    <property type="component" value="Unassembled WGS sequence"/>
</dbReference>
<reference evidence="14 15" key="1">
    <citation type="submission" date="2022-05" db="EMBL/GenBank/DDBJ databases">
        <authorList>
            <consortium name="Genoscope - CEA"/>
            <person name="William W."/>
        </authorList>
    </citation>
    <scope>NUCLEOTIDE SEQUENCE [LARGE SCALE GENOMIC DNA]</scope>
</reference>
<evidence type="ECO:0000256" key="4">
    <source>
        <dbReference type="ARBA" id="ARBA00008233"/>
    </source>
</evidence>
<dbReference type="Pfam" id="PF16026">
    <property type="entry name" value="MIEAP"/>
    <property type="match status" value="1"/>
</dbReference>
<comment type="similarity">
    <text evidence="4">Belongs to the MIEAP family.</text>
</comment>
<name>A0ABN8MBC4_9CNID</name>
<evidence type="ECO:0000256" key="1">
    <source>
        <dbReference type="ARBA" id="ARBA00004294"/>
    </source>
</evidence>
<accession>A0ABN8MBC4</accession>
<evidence type="ECO:0000313" key="15">
    <source>
        <dbReference type="Proteomes" id="UP001159427"/>
    </source>
</evidence>
<feature type="domain" description="Mitochondria-eating protein C-terminal" evidence="13">
    <location>
        <begin position="139"/>
        <end position="266"/>
    </location>
</feature>
<dbReference type="EMBL" id="CALNXI010000394">
    <property type="protein sequence ID" value="CAH3026208.1"/>
    <property type="molecule type" value="Genomic_DNA"/>
</dbReference>
<comment type="subcellular location">
    <subcellularLocation>
        <location evidence="3">Cytoplasm</location>
    </subcellularLocation>
    <subcellularLocation>
        <location evidence="2">Mitochondrion matrix</location>
    </subcellularLocation>
    <subcellularLocation>
        <location evidence="1">Mitochondrion outer membrane</location>
    </subcellularLocation>
</comment>
<evidence type="ECO:0000259" key="13">
    <source>
        <dbReference type="Pfam" id="PF16026"/>
    </source>
</evidence>
<evidence type="ECO:0000256" key="9">
    <source>
        <dbReference type="ARBA" id="ARBA00023121"/>
    </source>
</evidence>
<dbReference type="InterPro" id="IPR026169">
    <property type="entry name" value="MIEAP"/>
</dbReference>
<evidence type="ECO:0000256" key="12">
    <source>
        <dbReference type="ARBA" id="ARBA00032687"/>
    </source>
</evidence>
<keyword evidence="8" id="KW-0175">Coiled coil</keyword>
<sequence>MLKFLSRLRRFTGDHARQGESNVENISSANSPSALEQYYEQFYDHERMDAVEALERLRLEGNPPKPTELDDRIVACFIFEPHFQMLLLNSPPPPFSLYYFTTSLVQTESFAFLQGAAEVQFSIKPGGHRSHPLGQSSESCLKVILKETAERCDVEALVQRTLDGLGKQQEKNMFNGYKRDFFHKEDIVKYIEKCCRYTWKLVCQNPPYLLEANSSLKNGPVAFTSVCHQPYKDCKTRTSFGYIQYVVWPGLFEGSSRRVIRKTEVIPK</sequence>
<protein>
    <recommendedName>
        <fullName evidence="5">Mitochondria-eating protein</fullName>
    </recommendedName>
    <alternativeName>
        <fullName evidence="12">Spermatogenesis-associated protein 18</fullName>
    </alternativeName>
</protein>
<evidence type="ECO:0000256" key="6">
    <source>
        <dbReference type="ARBA" id="ARBA00022490"/>
    </source>
</evidence>
<keyword evidence="10" id="KW-0496">Mitochondrion</keyword>
<dbReference type="InterPro" id="IPR031981">
    <property type="entry name" value="MIEAP_C"/>
</dbReference>
<keyword evidence="6" id="KW-0963">Cytoplasm</keyword>
<evidence type="ECO:0000256" key="7">
    <source>
        <dbReference type="ARBA" id="ARBA00022787"/>
    </source>
</evidence>
<evidence type="ECO:0000256" key="11">
    <source>
        <dbReference type="ARBA" id="ARBA00023136"/>
    </source>
</evidence>
<organism evidence="14 15">
    <name type="scientific">Porites evermanni</name>
    <dbReference type="NCBI Taxonomy" id="104178"/>
    <lineage>
        <taxon>Eukaryota</taxon>
        <taxon>Metazoa</taxon>
        <taxon>Cnidaria</taxon>
        <taxon>Anthozoa</taxon>
        <taxon>Hexacorallia</taxon>
        <taxon>Scleractinia</taxon>
        <taxon>Fungiina</taxon>
        <taxon>Poritidae</taxon>
        <taxon>Porites</taxon>
    </lineage>
</organism>
<keyword evidence="15" id="KW-1185">Reference proteome</keyword>
<evidence type="ECO:0000256" key="10">
    <source>
        <dbReference type="ARBA" id="ARBA00023128"/>
    </source>
</evidence>
<evidence type="ECO:0000256" key="5">
    <source>
        <dbReference type="ARBA" id="ARBA00019863"/>
    </source>
</evidence>
<keyword evidence="9" id="KW-0446">Lipid-binding</keyword>
<dbReference type="PANTHER" id="PTHR21771">
    <property type="entry name" value="MITOCHONDRIA-EATING PROTEIN-RELATED"/>
    <property type="match status" value="1"/>
</dbReference>
<keyword evidence="7" id="KW-1000">Mitochondrion outer membrane</keyword>
<proteinExistence type="inferred from homology"/>